<evidence type="ECO:0008006" key="3">
    <source>
        <dbReference type="Google" id="ProtNLM"/>
    </source>
</evidence>
<protein>
    <recommendedName>
        <fullName evidence="3">DUF4843 domain-containing protein</fullName>
    </recommendedName>
</protein>
<dbReference type="Proteomes" id="UP001596043">
    <property type="component" value="Unassembled WGS sequence"/>
</dbReference>
<accession>A0ABV9HV94</accession>
<evidence type="ECO:0000313" key="1">
    <source>
        <dbReference type="EMBL" id="MFC4634082.1"/>
    </source>
</evidence>
<reference evidence="2" key="1">
    <citation type="journal article" date="2019" name="Int. J. Syst. Evol. Microbiol.">
        <title>The Global Catalogue of Microorganisms (GCM) 10K type strain sequencing project: providing services to taxonomists for standard genome sequencing and annotation.</title>
        <authorList>
            <consortium name="The Broad Institute Genomics Platform"/>
            <consortium name="The Broad Institute Genome Sequencing Center for Infectious Disease"/>
            <person name="Wu L."/>
            <person name="Ma J."/>
        </authorList>
    </citation>
    <scope>NUCLEOTIDE SEQUENCE [LARGE SCALE GENOMIC DNA]</scope>
    <source>
        <strain evidence="2">YJ-61-S</strain>
    </source>
</reference>
<gene>
    <name evidence="1" type="ORF">ACFO3O_09200</name>
</gene>
<dbReference type="EMBL" id="JBHSFV010000004">
    <property type="protein sequence ID" value="MFC4634082.1"/>
    <property type="molecule type" value="Genomic_DNA"/>
</dbReference>
<sequence length="236" mass="25743">MKKILIYILFGGLISCTSEIDFGDLLSIRDSRDFITADNADTVTFVLEFNEDAEVELINAKATVINGAFQENNEDELDINPIKDINGKIGATVVLQSTTVVSDVKVEFNINEFITPFIITAIPSEPASISLQASAFNVDNNFDSEITLTGNLKNELGNKVSNGFSVRFEDTFENGTLVGGSYRESSLVSSNGLISTIYSPGPVTANQYINLEVIVLDENSNDTDITETIQIFITTE</sequence>
<proteinExistence type="predicted"/>
<dbReference type="PROSITE" id="PS51257">
    <property type="entry name" value="PROKAR_LIPOPROTEIN"/>
    <property type="match status" value="1"/>
</dbReference>
<evidence type="ECO:0000313" key="2">
    <source>
        <dbReference type="Proteomes" id="UP001596043"/>
    </source>
</evidence>
<organism evidence="1 2">
    <name type="scientific">Dokdonia ponticola</name>
    <dbReference type="NCBI Taxonomy" id="2041041"/>
    <lineage>
        <taxon>Bacteria</taxon>
        <taxon>Pseudomonadati</taxon>
        <taxon>Bacteroidota</taxon>
        <taxon>Flavobacteriia</taxon>
        <taxon>Flavobacteriales</taxon>
        <taxon>Flavobacteriaceae</taxon>
        <taxon>Dokdonia</taxon>
    </lineage>
</organism>
<name>A0ABV9HV94_9FLAO</name>
<comment type="caution">
    <text evidence="1">The sequence shown here is derived from an EMBL/GenBank/DDBJ whole genome shotgun (WGS) entry which is preliminary data.</text>
</comment>
<dbReference type="RefSeq" id="WP_379978306.1">
    <property type="nucleotide sequence ID" value="NZ_JBHSFV010000004.1"/>
</dbReference>
<keyword evidence="2" id="KW-1185">Reference proteome</keyword>